<evidence type="ECO:0000313" key="1">
    <source>
        <dbReference type="EMBL" id="KAF7195943.1"/>
    </source>
</evidence>
<dbReference type="AlphaFoldDB" id="A0A8H6VKM1"/>
<dbReference type="EMBL" id="JABCIY010000033">
    <property type="protein sequence ID" value="KAF7195943.1"/>
    <property type="molecule type" value="Genomic_DNA"/>
</dbReference>
<feature type="non-terminal residue" evidence="1">
    <location>
        <position position="159"/>
    </location>
</feature>
<accession>A0A8H6VKM1</accession>
<proteinExistence type="predicted"/>
<reference evidence="1" key="1">
    <citation type="submission" date="2020-04" db="EMBL/GenBank/DDBJ databases">
        <title>Draft genome resource of the tomato pathogen Pseudocercospora fuligena.</title>
        <authorList>
            <person name="Zaccaron A."/>
        </authorList>
    </citation>
    <scope>NUCLEOTIDE SEQUENCE</scope>
    <source>
        <strain evidence="1">PF001</strain>
    </source>
</reference>
<sequence>IEEFAVWFQRNESERSAENTQHLPGEASGVIKEHQIHSILPTHDNFEQVHSKLAAHQLPDLGHETASIHVSKLIKAHGSIIARRSVLLQQPCRVHANGRDACSTHPGVVKGACRQCAHGSSRVFPAVLPIRRRPHEEGSNLPADVNKVQPLYEQLLIPE</sequence>
<gene>
    <name evidence="1" type="ORF">HII31_02705</name>
</gene>
<feature type="non-terminal residue" evidence="1">
    <location>
        <position position="1"/>
    </location>
</feature>
<keyword evidence="2" id="KW-1185">Reference proteome</keyword>
<evidence type="ECO:0000313" key="2">
    <source>
        <dbReference type="Proteomes" id="UP000660729"/>
    </source>
</evidence>
<organism evidence="1 2">
    <name type="scientific">Pseudocercospora fuligena</name>
    <dbReference type="NCBI Taxonomy" id="685502"/>
    <lineage>
        <taxon>Eukaryota</taxon>
        <taxon>Fungi</taxon>
        <taxon>Dikarya</taxon>
        <taxon>Ascomycota</taxon>
        <taxon>Pezizomycotina</taxon>
        <taxon>Dothideomycetes</taxon>
        <taxon>Dothideomycetidae</taxon>
        <taxon>Mycosphaerellales</taxon>
        <taxon>Mycosphaerellaceae</taxon>
        <taxon>Pseudocercospora</taxon>
    </lineage>
</organism>
<name>A0A8H6VKM1_9PEZI</name>
<dbReference type="Proteomes" id="UP000660729">
    <property type="component" value="Unassembled WGS sequence"/>
</dbReference>
<comment type="caution">
    <text evidence="1">The sequence shown here is derived from an EMBL/GenBank/DDBJ whole genome shotgun (WGS) entry which is preliminary data.</text>
</comment>
<protein>
    <submittedName>
        <fullName evidence="1">Uncharacterized protein</fullName>
    </submittedName>
</protein>